<comment type="caution">
    <text evidence="3">The sequence shown here is derived from an EMBL/GenBank/DDBJ whole genome shotgun (WGS) entry which is preliminary data.</text>
</comment>
<dbReference type="AlphaFoldDB" id="A0AAD4HKT4"/>
<dbReference type="Proteomes" id="UP001195769">
    <property type="component" value="Unassembled WGS sequence"/>
</dbReference>
<evidence type="ECO:0000313" key="3">
    <source>
        <dbReference type="EMBL" id="KAG1899831.1"/>
    </source>
</evidence>
<gene>
    <name evidence="3" type="ORF">F5891DRAFT_1189295</name>
</gene>
<dbReference type="EMBL" id="JABBWK010000030">
    <property type="protein sequence ID" value="KAG1899831.1"/>
    <property type="molecule type" value="Genomic_DNA"/>
</dbReference>
<evidence type="ECO:0000256" key="1">
    <source>
        <dbReference type="SAM" id="MobiDB-lite"/>
    </source>
</evidence>
<sequence>MSNAPPQRHKSRRSTTKNLPVIRQEGYNIAGNPSTSQLGSASDVPRHIRYDTDSTQIVYQNPDQQHQLAHEHQQHQLMHEHQQHQLAHEHQQYQLTHEHQQHHLPHQQHQLPHQHQQHQLPHQHQQHQLPHQHQQHQLPHEHQQHHYYGLTYPSTSRTSFPPSFHGEVPAPRRSLLSGDYPRVAGPDRNARSRQAPKFQVAYSLAPMRFQEEEFMDGVVYRVGESGIQRRITREYTLPPVRPPRVVGSVSDSSGVSASTSVPVSTSASAAGSTSAPAPSVPAHIPVPAPSVPAHVPVPAPSVTMQIPAPESVVYSPQGAYDAKNAVHKAVAKAASEIVMRDALNKCCLPTTSEKQATARQALLDSCHVSTKDWAVQNLGALYKTVTMPVTDLLSSFGSVARGVVQRAYGLRMSVWSEEDEAAHKRMIIPDLVDETTLTFIYGDTLSLNDNSSQTVQYAFEHVGITDVALDAVWTAGYGQYVDSLKALANILATSAAAIFCRLQEHRDGVRRSINFSAAAFRGIYDKLLLLIKETIMTTPHLLQRWEKYIVHLLKRGCKIAGIDYSRYTISNLQS</sequence>
<organism evidence="3 4">
    <name type="scientific">Suillus fuscotomentosus</name>
    <dbReference type="NCBI Taxonomy" id="1912939"/>
    <lineage>
        <taxon>Eukaryota</taxon>
        <taxon>Fungi</taxon>
        <taxon>Dikarya</taxon>
        <taxon>Basidiomycota</taxon>
        <taxon>Agaricomycotina</taxon>
        <taxon>Agaricomycetes</taxon>
        <taxon>Agaricomycetidae</taxon>
        <taxon>Boletales</taxon>
        <taxon>Suillineae</taxon>
        <taxon>Suillaceae</taxon>
        <taxon>Suillus</taxon>
    </lineage>
</organism>
<evidence type="ECO:0000259" key="2">
    <source>
        <dbReference type="Pfam" id="PF20149"/>
    </source>
</evidence>
<feature type="region of interest" description="Disordered" evidence="1">
    <location>
        <begin position="64"/>
        <end position="144"/>
    </location>
</feature>
<feature type="compositionally biased region" description="Low complexity" evidence="1">
    <location>
        <begin position="107"/>
        <end position="137"/>
    </location>
</feature>
<protein>
    <recommendedName>
        <fullName evidence="2">DUF6532 domain-containing protein</fullName>
    </recommendedName>
</protein>
<feature type="region of interest" description="Disordered" evidence="1">
    <location>
        <begin position="158"/>
        <end position="179"/>
    </location>
</feature>
<proteinExistence type="predicted"/>
<accession>A0AAD4HKT4</accession>
<feature type="region of interest" description="Disordered" evidence="1">
    <location>
        <begin position="245"/>
        <end position="277"/>
    </location>
</feature>
<dbReference type="InterPro" id="IPR045341">
    <property type="entry name" value="DUF6532"/>
</dbReference>
<feature type="compositionally biased region" description="Basic and acidic residues" evidence="1">
    <location>
        <begin position="68"/>
        <end position="101"/>
    </location>
</feature>
<dbReference type="RefSeq" id="XP_041225407.1">
    <property type="nucleotide sequence ID" value="XM_041367136.1"/>
</dbReference>
<dbReference type="GeneID" id="64661434"/>
<keyword evidence="4" id="KW-1185">Reference proteome</keyword>
<reference evidence="3" key="1">
    <citation type="journal article" date="2020" name="New Phytol.">
        <title>Comparative genomics reveals dynamic genome evolution in host specialist ectomycorrhizal fungi.</title>
        <authorList>
            <person name="Lofgren L.A."/>
            <person name="Nguyen N.H."/>
            <person name="Vilgalys R."/>
            <person name="Ruytinx J."/>
            <person name="Liao H.L."/>
            <person name="Branco S."/>
            <person name="Kuo A."/>
            <person name="LaButti K."/>
            <person name="Lipzen A."/>
            <person name="Andreopoulos W."/>
            <person name="Pangilinan J."/>
            <person name="Riley R."/>
            <person name="Hundley H."/>
            <person name="Na H."/>
            <person name="Barry K."/>
            <person name="Grigoriev I.V."/>
            <person name="Stajich J.E."/>
            <person name="Kennedy P.G."/>
        </authorList>
    </citation>
    <scope>NUCLEOTIDE SEQUENCE</scope>
    <source>
        <strain evidence="3">FC203</strain>
    </source>
</reference>
<feature type="region of interest" description="Disordered" evidence="1">
    <location>
        <begin position="1"/>
        <end position="21"/>
    </location>
</feature>
<evidence type="ECO:0000313" key="4">
    <source>
        <dbReference type="Proteomes" id="UP001195769"/>
    </source>
</evidence>
<dbReference type="Pfam" id="PF20149">
    <property type="entry name" value="DUF6532"/>
    <property type="match status" value="1"/>
</dbReference>
<name>A0AAD4HKT4_9AGAM</name>
<feature type="domain" description="DUF6532" evidence="2">
    <location>
        <begin position="340"/>
        <end position="532"/>
    </location>
</feature>